<dbReference type="RefSeq" id="WP_142705986.1">
    <property type="nucleotide sequence ID" value="NZ_VIRS01000012.1"/>
</dbReference>
<keyword evidence="3" id="KW-1185">Reference proteome</keyword>
<name>A0A545AST7_9ACTN</name>
<accession>A0A545AST7</accession>
<evidence type="ECO:0000313" key="2">
    <source>
        <dbReference type="EMBL" id="TQS43685.1"/>
    </source>
</evidence>
<proteinExistence type="inferred from homology"/>
<dbReference type="Proteomes" id="UP000317982">
    <property type="component" value="Unassembled WGS sequence"/>
</dbReference>
<dbReference type="InParanoid" id="A0A545AST7"/>
<sequence>MRTALVGGGASGIGRATAEELLRAGLRVTLFGRDELRLKTAADELGAAYVAGDLADPVCTPLADAARRADVVVLNAGGPKPGRVLDVQDPDWARGTELLLLGPLRLARAALPAMADRGFGRLVVVTSTAVRRPEPDLAVSVVLRSAMTAAAKLLAAEYAEYGVTVNCVAPGATDTARRREVLIARARSSRSSEADLIAAEVDTIPAGRAADPAEIAAAIGFLASEAAGYINGTVLTVDGGRTEAIW</sequence>
<dbReference type="InterPro" id="IPR002347">
    <property type="entry name" value="SDR_fam"/>
</dbReference>
<organism evidence="2 3">
    <name type="scientific">Cryptosporangium phraense</name>
    <dbReference type="NCBI Taxonomy" id="2593070"/>
    <lineage>
        <taxon>Bacteria</taxon>
        <taxon>Bacillati</taxon>
        <taxon>Actinomycetota</taxon>
        <taxon>Actinomycetes</taxon>
        <taxon>Cryptosporangiales</taxon>
        <taxon>Cryptosporangiaceae</taxon>
        <taxon>Cryptosporangium</taxon>
    </lineage>
</organism>
<protein>
    <submittedName>
        <fullName evidence="2">SDR family oxidoreductase</fullName>
    </submittedName>
</protein>
<comment type="caution">
    <text evidence="2">The sequence shown here is derived from an EMBL/GenBank/DDBJ whole genome shotgun (WGS) entry which is preliminary data.</text>
</comment>
<dbReference type="SUPFAM" id="SSF51735">
    <property type="entry name" value="NAD(P)-binding Rossmann-fold domains"/>
    <property type="match status" value="1"/>
</dbReference>
<dbReference type="AlphaFoldDB" id="A0A545AST7"/>
<dbReference type="PANTHER" id="PTHR42879:SF6">
    <property type="entry name" value="NADPH-DEPENDENT REDUCTASE BACG"/>
    <property type="match status" value="1"/>
</dbReference>
<dbReference type="Pfam" id="PF13561">
    <property type="entry name" value="adh_short_C2"/>
    <property type="match status" value="1"/>
</dbReference>
<evidence type="ECO:0000313" key="3">
    <source>
        <dbReference type="Proteomes" id="UP000317982"/>
    </source>
</evidence>
<dbReference type="EMBL" id="VIRS01000012">
    <property type="protein sequence ID" value="TQS43685.1"/>
    <property type="molecule type" value="Genomic_DNA"/>
</dbReference>
<dbReference type="InterPro" id="IPR036291">
    <property type="entry name" value="NAD(P)-bd_dom_sf"/>
</dbReference>
<dbReference type="Gene3D" id="3.40.50.720">
    <property type="entry name" value="NAD(P)-binding Rossmann-like Domain"/>
    <property type="match status" value="1"/>
</dbReference>
<dbReference type="InterPro" id="IPR050259">
    <property type="entry name" value="SDR"/>
</dbReference>
<dbReference type="PRINTS" id="PR00081">
    <property type="entry name" value="GDHRDH"/>
</dbReference>
<dbReference type="OrthoDB" id="9804774at2"/>
<gene>
    <name evidence="2" type="ORF">FL583_18835</name>
</gene>
<comment type="similarity">
    <text evidence="1">Belongs to the short-chain dehydrogenases/reductases (SDR) family.</text>
</comment>
<dbReference type="PANTHER" id="PTHR42879">
    <property type="entry name" value="3-OXOACYL-(ACYL-CARRIER-PROTEIN) REDUCTASE"/>
    <property type="match status" value="1"/>
</dbReference>
<reference evidence="2 3" key="1">
    <citation type="submission" date="2019-07" db="EMBL/GenBank/DDBJ databases">
        <title>Cryptosporangium phraense sp. nov., isolated from plant litter.</title>
        <authorList>
            <person name="Suriyachadkun C."/>
        </authorList>
    </citation>
    <scope>NUCLEOTIDE SEQUENCE [LARGE SCALE GENOMIC DNA]</scope>
    <source>
        <strain evidence="2 3">A-T 5661</strain>
    </source>
</reference>
<evidence type="ECO:0000256" key="1">
    <source>
        <dbReference type="ARBA" id="ARBA00006484"/>
    </source>
</evidence>